<reference evidence="2 3" key="1">
    <citation type="submission" date="2024-09" db="EMBL/GenBank/DDBJ databases">
        <authorList>
            <person name="Sun Q."/>
            <person name="Mori K."/>
        </authorList>
    </citation>
    <scope>NUCLEOTIDE SEQUENCE [LARGE SCALE GENOMIC DNA]</scope>
    <source>
        <strain evidence="2 3">TBRC 2205</strain>
    </source>
</reference>
<keyword evidence="3" id="KW-1185">Reference proteome</keyword>
<gene>
    <name evidence="2" type="ORF">ACFFHU_03415</name>
</gene>
<name>A0ABV6NR19_9ACTN</name>
<keyword evidence="1" id="KW-0812">Transmembrane</keyword>
<keyword evidence="1" id="KW-1133">Transmembrane helix</keyword>
<proteinExistence type="predicted"/>
<dbReference type="EMBL" id="JBHLUE010000002">
    <property type="protein sequence ID" value="MFC0563217.1"/>
    <property type="molecule type" value="Genomic_DNA"/>
</dbReference>
<sequence>MTGVLVSILVLLVGLGVDLWVYADARERQRAGSPAVVSVGTLRVDSPQAWFLGCLVLWVVFVPLYLTATGRNPFAPTSG</sequence>
<dbReference type="Proteomes" id="UP001589894">
    <property type="component" value="Unassembled WGS sequence"/>
</dbReference>
<protein>
    <submittedName>
        <fullName evidence="2">Uncharacterized protein</fullName>
    </submittedName>
</protein>
<keyword evidence="1" id="KW-0472">Membrane</keyword>
<feature type="transmembrane region" description="Helical" evidence="1">
    <location>
        <begin position="47"/>
        <end position="66"/>
    </location>
</feature>
<organism evidence="2 3">
    <name type="scientific">Plantactinospora siamensis</name>
    <dbReference type="NCBI Taxonomy" id="555372"/>
    <lineage>
        <taxon>Bacteria</taxon>
        <taxon>Bacillati</taxon>
        <taxon>Actinomycetota</taxon>
        <taxon>Actinomycetes</taxon>
        <taxon>Micromonosporales</taxon>
        <taxon>Micromonosporaceae</taxon>
        <taxon>Plantactinospora</taxon>
    </lineage>
</organism>
<evidence type="ECO:0000313" key="3">
    <source>
        <dbReference type="Proteomes" id="UP001589894"/>
    </source>
</evidence>
<evidence type="ECO:0000256" key="1">
    <source>
        <dbReference type="SAM" id="Phobius"/>
    </source>
</evidence>
<dbReference type="RefSeq" id="WP_377335533.1">
    <property type="nucleotide sequence ID" value="NZ_JBHLUE010000002.1"/>
</dbReference>
<evidence type="ECO:0000313" key="2">
    <source>
        <dbReference type="EMBL" id="MFC0563217.1"/>
    </source>
</evidence>
<comment type="caution">
    <text evidence="2">The sequence shown here is derived from an EMBL/GenBank/DDBJ whole genome shotgun (WGS) entry which is preliminary data.</text>
</comment>
<accession>A0ABV6NR19</accession>